<sequence>MFRRLFWFVTGLTAGVWATNKVHRAARRLTPEGLAATATDKALELGGRARQFAKDVRAGMSERESELNNLLGLDAPHAELPGQRPEIAYQRDARMPQTRPVYEQKEGH</sequence>
<protein>
    <submittedName>
        <fullName evidence="2">DUF6167 family protein</fullName>
    </submittedName>
</protein>
<feature type="region of interest" description="Disordered" evidence="1">
    <location>
        <begin position="74"/>
        <end position="108"/>
    </location>
</feature>
<proteinExistence type="predicted"/>
<keyword evidence="3" id="KW-1185">Reference proteome</keyword>
<gene>
    <name evidence="2" type="ORF">NON19_19785</name>
</gene>
<evidence type="ECO:0000313" key="2">
    <source>
        <dbReference type="EMBL" id="MCQ4044204.1"/>
    </source>
</evidence>
<comment type="caution">
    <text evidence="2">The sequence shown here is derived from an EMBL/GenBank/DDBJ whole genome shotgun (WGS) entry which is preliminary data.</text>
</comment>
<dbReference type="Proteomes" id="UP001206206">
    <property type="component" value="Unassembled WGS sequence"/>
</dbReference>
<dbReference type="RefSeq" id="WP_255929921.1">
    <property type="nucleotide sequence ID" value="NZ_JANFNH010000024.1"/>
</dbReference>
<reference evidence="2 3" key="1">
    <citation type="submission" date="2022-06" db="EMBL/GenBank/DDBJ databases">
        <title>Draft genome sequence of type strain Streptomyces rubrisoli DSM 42083.</title>
        <authorList>
            <person name="Duangmal K."/>
            <person name="Klaysubun C."/>
        </authorList>
    </citation>
    <scope>NUCLEOTIDE SEQUENCE [LARGE SCALE GENOMIC DNA]</scope>
    <source>
        <strain evidence="2 3">DSM 42083</strain>
    </source>
</reference>
<organism evidence="2 3">
    <name type="scientific">Streptantibioticus rubrisoli</name>
    <dbReference type="NCBI Taxonomy" id="1387313"/>
    <lineage>
        <taxon>Bacteria</taxon>
        <taxon>Bacillati</taxon>
        <taxon>Actinomycetota</taxon>
        <taxon>Actinomycetes</taxon>
        <taxon>Kitasatosporales</taxon>
        <taxon>Streptomycetaceae</taxon>
        <taxon>Streptantibioticus</taxon>
    </lineage>
</organism>
<name>A0ABT1PFU3_9ACTN</name>
<dbReference type="EMBL" id="JANFNH010000024">
    <property type="protein sequence ID" value="MCQ4044204.1"/>
    <property type="molecule type" value="Genomic_DNA"/>
</dbReference>
<dbReference type="InterPro" id="IPR046165">
    <property type="entry name" value="DUF6167"/>
</dbReference>
<accession>A0ABT1PFU3</accession>
<dbReference type="Pfam" id="PF19664">
    <property type="entry name" value="DUF6167"/>
    <property type="match status" value="1"/>
</dbReference>
<evidence type="ECO:0000313" key="3">
    <source>
        <dbReference type="Proteomes" id="UP001206206"/>
    </source>
</evidence>
<evidence type="ECO:0000256" key="1">
    <source>
        <dbReference type="SAM" id="MobiDB-lite"/>
    </source>
</evidence>